<feature type="region of interest" description="Disordered" evidence="1">
    <location>
        <begin position="100"/>
        <end position="121"/>
    </location>
</feature>
<evidence type="ECO:0000256" key="2">
    <source>
        <dbReference type="SAM" id="SignalP"/>
    </source>
</evidence>
<proteinExistence type="predicted"/>
<keyword evidence="2" id="KW-0732">Signal</keyword>
<dbReference type="InterPro" id="IPR038637">
    <property type="entry name" value="NPCBM_sf"/>
</dbReference>
<feature type="compositionally biased region" description="Low complexity" evidence="1">
    <location>
        <begin position="107"/>
        <end position="118"/>
    </location>
</feature>
<dbReference type="SUPFAM" id="SSF49785">
    <property type="entry name" value="Galactose-binding domain-like"/>
    <property type="match status" value="1"/>
</dbReference>
<name>A0A9D2PS36_9FIRM</name>
<dbReference type="Gene3D" id="2.60.120.1060">
    <property type="entry name" value="NPCBM/NEW2 domain"/>
    <property type="match status" value="1"/>
</dbReference>
<feature type="chain" id="PRO_5039588491" evidence="2">
    <location>
        <begin position="26"/>
        <end position="250"/>
    </location>
</feature>
<sequence>MMKKKLIGGLLTAAVALSMNVTVFAAGWVQNSTGWWYDYGNGTWPASSWQWIDGNGDGTAECYYFDQYGYCLMNTITPDGYQVDGNGAWVVNGAIQTRSTAGTPVDNSGSQQNQQASNVPAVNLADMEPVAKRGYNKKENVHTSQNALWGDALELWGSGAYAEFYVGGQYNTLSLTAAPQQGFWDEYEYELEIYGDDDSLLDSYLFDYKTSPTDITVDISGQDYIKLYWYSEDEGFLAQQSLYMKNAQVR</sequence>
<evidence type="ECO:0000313" key="3">
    <source>
        <dbReference type="EMBL" id="HJC65389.1"/>
    </source>
</evidence>
<dbReference type="InterPro" id="IPR008979">
    <property type="entry name" value="Galactose-bd-like_sf"/>
</dbReference>
<dbReference type="AlphaFoldDB" id="A0A9D2PS36"/>
<dbReference type="Proteomes" id="UP000823863">
    <property type="component" value="Unassembled WGS sequence"/>
</dbReference>
<comment type="caution">
    <text evidence="3">The sequence shown here is derived from an EMBL/GenBank/DDBJ whole genome shotgun (WGS) entry which is preliminary data.</text>
</comment>
<reference evidence="3" key="2">
    <citation type="submission" date="2021-04" db="EMBL/GenBank/DDBJ databases">
        <authorList>
            <person name="Gilroy R."/>
        </authorList>
    </citation>
    <scope>NUCLEOTIDE SEQUENCE</scope>
    <source>
        <strain evidence="3">CHK198-12963</strain>
    </source>
</reference>
<protein>
    <submittedName>
        <fullName evidence="3">Uncharacterized protein</fullName>
    </submittedName>
</protein>
<organism evidence="3 4">
    <name type="scientific">Candidatus Enterocloster excrementigallinarum</name>
    <dbReference type="NCBI Taxonomy" id="2838558"/>
    <lineage>
        <taxon>Bacteria</taxon>
        <taxon>Bacillati</taxon>
        <taxon>Bacillota</taxon>
        <taxon>Clostridia</taxon>
        <taxon>Lachnospirales</taxon>
        <taxon>Lachnospiraceae</taxon>
        <taxon>Enterocloster</taxon>
    </lineage>
</organism>
<evidence type="ECO:0000256" key="1">
    <source>
        <dbReference type="SAM" id="MobiDB-lite"/>
    </source>
</evidence>
<dbReference type="EMBL" id="DWWB01000005">
    <property type="protein sequence ID" value="HJC65389.1"/>
    <property type="molecule type" value="Genomic_DNA"/>
</dbReference>
<dbReference type="Gene3D" id="2.10.270.10">
    <property type="entry name" value="Cholin Binding"/>
    <property type="match status" value="1"/>
</dbReference>
<gene>
    <name evidence="3" type="ORF">H9931_01535</name>
</gene>
<reference evidence="3" key="1">
    <citation type="journal article" date="2021" name="PeerJ">
        <title>Extensive microbial diversity within the chicken gut microbiome revealed by metagenomics and culture.</title>
        <authorList>
            <person name="Gilroy R."/>
            <person name="Ravi A."/>
            <person name="Getino M."/>
            <person name="Pursley I."/>
            <person name="Horton D.L."/>
            <person name="Alikhan N.F."/>
            <person name="Baker D."/>
            <person name="Gharbi K."/>
            <person name="Hall N."/>
            <person name="Watson M."/>
            <person name="Adriaenssens E.M."/>
            <person name="Foster-Nyarko E."/>
            <person name="Jarju S."/>
            <person name="Secka A."/>
            <person name="Antonio M."/>
            <person name="Oren A."/>
            <person name="Chaudhuri R.R."/>
            <person name="La Ragione R."/>
            <person name="Hildebrand F."/>
            <person name="Pallen M.J."/>
        </authorList>
    </citation>
    <scope>NUCLEOTIDE SEQUENCE</scope>
    <source>
        <strain evidence="3">CHK198-12963</strain>
    </source>
</reference>
<feature type="signal peptide" evidence="2">
    <location>
        <begin position="1"/>
        <end position="25"/>
    </location>
</feature>
<accession>A0A9D2PS36</accession>
<evidence type="ECO:0000313" key="4">
    <source>
        <dbReference type="Proteomes" id="UP000823863"/>
    </source>
</evidence>
<dbReference type="SUPFAM" id="SSF69360">
    <property type="entry name" value="Cell wall binding repeat"/>
    <property type="match status" value="1"/>
</dbReference>